<feature type="transmembrane region" description="Helical" evidence="1">
    <location>
        <begin position="228"/>
        <end position="246"/>
    </location>
</feature>
<dbReference type="AlphaFoldDB" id="A0A3S1BE99"/>
<evidence type="ECO:0000256" key="1">
    <source>
        <dbReference type="SAM" id="Phobius"/>
    </source>
</evidence>
<dbReference type="RefSeq" id="WP_127195126.1">
    <property type="nucleotide sequence ID" value="NZ_RZNY01000052.1"/>
</dbReference>
<accession>A0A3S1BE99</accession>
<comment type="caution">
    <text evidence="2">The sequence shown here is derived from an EMBL/GenBank/DDBJ whole genome shotgun (WGS) entry which is preliminary data.</text>
</comment>
<gene>
    <name evidence="2" type="ORF">EJP82_26795</name>
</gene>
<feature type="transmembrane region" description="Helical" evidence="1">
    <location>
        <begin position="6"/>
        <end position="24"/>
    </location>
</feature>
<name>A0A3S1BE99_9BACL</name>
<dbReference type="Proteomes" id="UP000279446">
    <property type="component" value="Unassembled WGS sequence"/>
</dbReference>
<feature type="transmembrane region" description="Helical" evidence="1">
    <location>
        <begin position="258"/>
        <end position="276"/>
    </location>
</feature>
<organism evidence="2 3">
    <name type="scientific">Paenibacillus anaericanus</name>
    <dbReference type="NCBI Taxonomy" id="170367"/>
    <lineage>
        <taxon>Bacteria</taxon>
        <taxon>Bacillati</taxon>
        <taxon>Bacillota</taxon>
        <taxon>Bacilli</taxon>
        <taxon>Bacillales</taxon>
        <taxon>Paenibacillaceae</taxon>
        <taxon>Paenibacillus</taxon>
    </lineage>
</organism>
<sequence length="289" mass="32909">MGIFVLIPIIWAVALFIVVPKSKVSIFKQQAGRVNGIPGVHNLQSEANYDGVNLNKREYLIISLGSILVGVLIAYALHNYLFLAVSMTLSYMLPRYVVSKLKRNHRQKILFELPDNLKVFSSKLNDFPSVQTALEQSVPDMHGETQKYFQEMLDDLKTGFSVESALIEIKKKIKIKRFDDFAEKLQVAVEQGFHERAIYSLKETGREMTADNLILKEMQIKSRKDMRNLFIITAMSWSMPVILSGVNTDNSNVFLDTLYGQIYIVSFVLITVYAIVKAEDYLALNLDEL</sequence>
<protein>
    <recommendedName>
        <fullName evidence="4">Type II secretion system protein GspF domain-containing protein</fullName>
    </recommendedName>
</protein>
<keyword evidence="1" id="KW-0812">Transmembrane</keyword>
<evidence type="ECO:0000313" key="3">
    <source>
        <dbReference type="Proteomes" id="UP000279446"/>
    </source>
</evidence>
<feature type="transmembrane region" description="Helical" evidence="1">
    <location>
        <begin position="59"/>
        <end position="75"/>
    </location>
</feature>
<evidence type="ECO:0008006" key="4">
    <source>
        <dbReference type="Google" id="ProtNLM"/>
    </source>
</evidence>
<keyword evidence="3" id="KW-1185">Reference proteome</keyword>
<reference evidence="2 3" key="1">
    <citation type="submission" date="2018-12" db="EMBL/GenBank/DDBJ databases">
        <authorList>
            <person name="Sun L."/>
            <person name="Chen Z."/>
        </authorList>
    </citation>
    <scope>NUCLEOTIDE SEQUENCE [LARGE SCALE GENOMIC DNA]</scope>
    <source>
        <strain evidence="2 3">DSM 15890</strain>
    </source>
</reference>
<dbReference type="OrthoDB" id="2541577at2"/>
<keyword evidence="1" id="KW-1133">Transmembrane helix</keyword>
<evidence type="ECO:0000313" key="2">
    <source>
        <dbReference type="EMBL" id="RUT38683.1"/>
    </source>
</evidence>
<keyword evidence="1" id="KW-0472">Membrane</keyword>
<dbReference type="EMBL" id="RZNY01000052">
    <property type="protein sequence ID" value="RUT38683.1"/>
    <property type="molecule type" value="Genomic_DNA"/>
</dbReference>
<proteinExistence type="predicted"/>